<dbReference type="PANTHER" id="PTHR10492:SF57">
    <property type="entry name" value="ATP-DEPENDENT DNA HELICASE"/>
    <property type="match status" value="1"/>
</dbReference>
<comment type="caution">
    <text evidence="3">The sequence shown here is derived from an EMBL/GenBank/DDBJ whole genome shotgun (WGS) entry which is preliminary data.</text>
</comment>
<feature type="domain" description="DNA helicase Pif1-like DEAD-box helicase" evidence="2">
    <location>
        <begin position="85"/>
        <end position="143"/>
    </location>
</feature>
<keyword evidence="1" id="KW-0547">Nucleotide-binding</keyword>
<dbReference type="GO" id="GO:0006281">
    <property type="term" value="P:DNA repair"/>
    <property type="evidence" value="ECO:0007669"/>
    <property type="project" value="UniProtKB-KW"/>
</dbReference>
<keyword evidence="1" id="KW-0227">DNA damage</keyword>
<dbReference type="PANTHER" id="PTHR10492">
    <property type="match status" value="1"/>
</dbReference>
<keyword evidence="1" id="KW-0234">DNA repair</keyword>
<dbReference type="InterPro" id="IPR027417">
    <property type="entry name" value="P-loop_NTPase"/>
</dbReference>
<sequence>MSEDFVRNLEEKDAAKNIHREGKVRGRMAEYKALKYLAHYLASNGKTLEVYGLPELRAYSDVSAEVDGPATDQTDLEHVTERVDKLNRNQRNVSAQVVRAVEHPVGGDNIFFLDGLGGTGKSFLLEQMLAHVRSQRKVAIAGAYRTFDVSYSQKTELIRNASLIIWNEAPMMNRGCFDVVDRTFRVIMKNESEPFGGKVIVFSGYHRQILPVLKDATGSETKTACFKSSDLGENLRQVRLTENMRV</sequence>
<keyword evidence="1" id="KW-0378">Hydrolase</keyword>
<dbReference type="AlphaFoldDB" id="A0A225V455"/>
<gene>
    <name evidence="3" type="ORF">PHMEG_00029856</name>
</gene>
<keyword evidence="1" id="KW-0233">DNA recombination</keyword>
<dbReference type="InterPro" id="IPR010285">
    <property type="entry name" value="DNA_helicase_pif1-like_DEAD"/>
</dbReference>
<evidence type="ECO:0000313" key="3">
    <source>
        <dbReference type="EMBL" id="OWY99189.1"/>
    </source>
</evidence>
<dbReference type="OrthoDB" id="1435114at2759"/>
<dbReference type="Proteomes" id="UP000198211">
    <property type="component" value="Unassembled WGS sequence"/>
</dbReference>
<evidence type="ECO:0000313" key="4">
    <source>
        <dbReference type="Proteomes" id="UP000198211"/>
    </source>
</evidence>
<comment type="catalytic activity">
    <reaction evidence="1">
        <text>ATP + H2O = ADP + phosphate + H(+)</text>
        <dbReference type="Rhea" id="RHEA:13065"/>
        <dbReference type="ChEBI" id="CHEBI:15377"/>
        <dbReference type="ChEBI" id="CHEBI:15378"/>
        <dbReference type="ChEBI" id="CHEBI:30616"/>
        <dbReference type="ChEBI" id="CHEBI:43474"/>
        <dbReference type="ChEBI" id="CHEBI:456216"/>
        <dbReference type="EC" id="5.6.2.3"/>
    </reaction>
</comment>
<accession>A0A225V455</accession>
<dbReference type="EC" id="5.6.2.3" evidence="1"/>
<dbReference type="GO" id="GO:0016887">
    <property type="term" value="F:ATP hydrolysis activity"/>
    <property type="evidence" value="ECO:0007669"/>
    <property type="project" value="RHEA"/>
</dbReference>
<dbReference type="GO" id="GO:0006310">
    <property type="term" value="P:DNA recombination"/>
    <property type="evidence" value="ECO:0007669"/>
    <property type="project" value="UniProtKB-KW"/>
</dbReference>
<dbReference type="Gene3D" id="3.40.50.300">
    <property type="entry name" value="P-loop containing nucleotide triphosphate hydrolases"/>
    <property type="match status" value="2"/>
</dbReference>
<evidence type="ECO:0000259" key="2">
    <source>
        <dbReference type="Pfam" id="PF05970"/>
    </source>
</evidence>
<protein>
    <recommendedName>
        <fullName evidence="1">ATP-dependent DNA helicase</fullName>
        <ecNumber evidence="1">5.6.2.3</ecNumber>
    </recommendedName>
</protein>
<dbReference type="STRING" id="4795.A0A225V455"/>
<name>A0A225V455_9STRA</name>
<dbReference type="GO" id="GO:0005524">
    <property type="term" value="F:ATP binding"/>
    <property type="evidence" value="ECO:0007669"/>
    <property type="project" value="UniProtKB-KW"/>
</dbReference>
<keyword evidence="1 3" id="KW-0347">Helicase</keyword>
<reference evidence="4" key="1">
    <citation type="submission" date="2017-03" db="EMBL/GenBank/DDBJ databases">
        <title>Phytopthora megakarya and P. palmivora, two closely related causual agents of cacao black pod achieved similar genome size and gene model numbers by different mechanisms.</title>
        <authorList>
            <person name="Ali S."/>
            <person name="Shao J."/>
            <person name="Larry D.J."/>
            <person name="Kronmiller B."/>
            <person name="Shen D."/>
            <person name="Strem M.D."/>
            <person name="Melnick R.L."/>
            <person name="Guiltinan M.J."/>
            <person name="Tyler B.M."/>
            <person name="Meinhardt L.W."/>
            <person name="Bailey B.A."/>
        </authorList>
    </citation>
    <scope>NUCLEOTIDE SEQUENCE [LARGE SCALE GENOMIC DNA]</scope>
    <source>
        <strain evidence="4">zdho120</strain>
    </source>
</reference>
<dbReference type="GO" id="GO:0000723">
    <property type="term" value="P:telomere maintenance"/>
    <property type="evidence" value="ECO:0007669"/>
    <property type="project" value="InterPro"/>
</dbReference>
<comment type="cofactor">
    <cofactor evidence="1">
        <name>Mg(2+)</name>
        <dbReference type="ChEBI" id="CHEBI:18420"/>
    </cofactor>
</comment>
<evidence type="ECO:0000256" key="1">
    <source>
        <dbReference type="RuleBase" id="RU363044"/>
    </source>
</evidence>
<dbReference type="EMBL" id="NBNE01008715">
    <property type="protein sequence ID" value="OWY99189.1"/>
    <property type="molecule type" value="Genomic_DNA"/>
</dbReference>
<dbReference type="SUPFAM" id="SSF52540">
    <property type="entry name" value="P-loop containing nucleoside triphosphate hydrolases"/>
    <property type="match status" value="1"/>
</dbReference>
<proteinExistence type="inferred from homology"/>
<dbReference type="GO" id="GO:0043139">
    <property type="term" value="F:5'-3' DNA helicase activity"/>
    <property type="evidence" value="ECO:0007669"/>
    <property type="project" value="UniProtKB-EC"/>
</dbReference>
<keyword evidence="4" id="KW-1185">Reference proteome</keyword>
<feature type="domain" description="DNA helicase Pif1-like DEAD-box helicase" evidence="2">
    <location>
        <begin position="152"/>
        <end position="245"/>
    </location>
</feature>
<comment type="similarity">
    <text evidence="1">Belongs to the helicase family.</text>
</comment>
<dbReference type="Pfam" id="PF05970">
    <property type="entry name" value="PIF1"/>
    <property type="match status" value="2"/>
</dbReference>
<keyword evidence="1" id="KW-0067">ATP-binding</keyword>
<organism evidence="3 4">
    <name type="scientific">Phytophthora megakarya</name>
    <dbReference type="NCBI Taxonomy" id="4795"/>
    <lineage>
        <taxon>Eukaryota</taxon>
        <taxon>Sar</taxon>
        <taxon>Stramenopiles</taxon>
        <taxon>Oomycota</taxon>
        <taxon>Peronosporomycetes</taxon>
        <taxon>Peronosporales</taxon>
        <taxon>Peronosporaceae</taxon>
        <taxon>Phytophthora</taxon>
    </lineage>
</organism>